<comment type="caution">
    <text evidence="1">The sequence shown here is derived from an EMBL/GenBank/DDBJ whole genome shotgun (WGS) entry which is preliminary data.</text>
</comment>
<accession>A0A5N6MAV2</accession>
<dbReference type="OrthoDB" id="124998at2759"/>
<dbReference type="AlphaFoldDB" id="A0A5N6MAV2"/>
<evidence type="ECO:0000313" key="1">
    <source>
        <dbReference type="EMBL" id="KAD3337321.1"/>
    </source>
</evidence>
<dbReference type="EMBL" id="SZYD01000016">
    <property type="protein sequence ID" value="KAD3337321.1"/>
    <property type="molecule type" value="Genomic_DNA"/>
</dbReference>
<keyword evidence="2" id="KW-1185">Reference proteome</keyword>
<dbReference type="Proteomes" id="UP000326396">
    <property type="component" value="Linkage Group LG6"/>
</dbReference>
<protein>
    <submittedName>
        <fullName evidence="1">Uncharacterized protein</fullName>
    </submittedName>
</protein>
<organism evidence="1 2">
    <name type="scientific">Mikania micrantha</name>
    <name type="common">bitter vine</name>
    <dbReference type="NCBI Taxonomy" id="192012"/>
    <lineage>
        <taxon>Eukaryota</taxon>
        <taxon>Viridiplantae</taxon>
        <taxon>Streptophyta</taxon>
        <taxon>Embryophyta</taxon>
        <taxon>Tracheophyta</taxon>
        <taxon>Spermatophyta</taxon>
        <taxon>Magnoliopsida</taxon>
        <taxon>eudicotyledons</taxon>
        <taxon>Gunneridae</taxon>
        <taxon>Pentapetalae</taxon>
        <taxon>asterids</taxon>
        <taxon>campanulids</taxon>
        <taxon>Asterales</taxon>
        <taxon>Asteraceae</taxon>
        <taxon>Asteroideae</taxon>
        <taxon>Heliantheae alliance</taxon>
        <taxon>Eupatorieae</taxon>
        <taxon>Mikania</taxon>
    </lineage>
</organism>
<name>A0A5N6MAV2_9ASTR</name>
<evidence type="ECO:0000313" key="2">
    <source>
        <dbReference type="Proteomes" id="UP000326396"/>
    </source>
</evidence>
<proteinExistence type="predicted"/>
<reference evidence="1 2" key="1">
    <citation type="submission" date="2019-05" db="EMBL/GenBank/DDBJ databases">
        <title>Mikania micrantha, genome provides insights into the molecular mechanism of rapid growth.</title>
        <authorList>
            <person name="Liu B."/>
        </authorList>
    </citation>
    <scope>NUCLEOTIDE SEQUENCE [LARGE SCALE GENOMIC DNA]</scope>
    <source>
        <strain evidence="1">NLD-2019</strain>
        <tissue evidence="1">Leaf</tissue>
    </source>
</reference>
<sequence length="91" mass="10403">MSSSSPVLSSSSSSSDSEGIDLFISSLSTMAQENASQIPRPIIRRIQINRDREAGHDLLMRHYFGNEPLYNGTLFKRHVRQHFQRIPLQFL</sequence>
<gene>
    <name evidence="1" type="ORF">E3N88_32841</name>
</gene>